<sequence length="295" mass="33698">MSDAPALPQGQRMQDEEAERVRVLMEKCYDDGIFPENIGREIGRAELHDDYGLFILDDDIDDLIIGWLKERTVIVIFEVKDQTLTLSHTEQLLRIYEDGWYRDPAMNPSGKRGRTHGEGPNVMSYVARSTKIAQWMTSLGTAEIPCRGGSFKVLFKPWLTRAELDRMRNEEQASGFCLIALRVPLVAMFSLQRAVGQNFGPVLKMHPPDKKEGEPSLGNVKIDCEPNVRDSYRDWLYVRSKDGDDLEIRIATQDSPFCNKCLWWFHTEDDPDFPRFNEEMPANRQGGRGRGGRGG</sequence>
<comment type="caution">
    <text evidence="2">The sequence shown here is derived from an EMBL/GenBank/DDBJ whole genome shotgun (WGS) entry which is preliminary data.</text>
</comment>
<evidence type="ECO:0000313" key="3">
    <source>
        <dbReference type="Proteomes" id="UP000265515"/>
    </source>
</evidence>
<gene>
    <name evidence="2" type="ORF">CBR_g21316</name>
</gene>
<dbReference type="EMBL" id="BFEA01000236">
    <property type="protein sequence ID" value="GBG76076.1"/>
    <property type="molecule type" value="Genomic_DNA"/>
</dbReference>
<accession>A0A388L176</accession>
<dbReference type="Proteomes" id="UP000265515">
    <property type="component" value="Unassembled WGS sequence"/>
</dbReference>
<evidence type="ECO:0000256" key="1">
    <source>
        <dbReference type="SAM" id="MobiDB-lite"/>
    </source>
</evidence>
<reference evidence="2 3" key="1">
    <citation type="journal article" date="2018" name="Cell">
        <title>The Chara Genome: Secondary Complexity and Implications for Plant Terrestrialization.</title>
        <authorList>
            <person name="Nishiyama T."/>
            <person name="Sakayama H."/>
            <person name="Vries J.D."/>
            <person name="Buschmann H."/>
            <person name="Saint-Marcoux D."/>
            <person name="Ullrich K.K."/>
            <person name="Haas F.B."/>
            <person name="Vanderstraeten L."/>
            <person name="Becker D."/>
            <person name="Lang D."/>
            <person name="Vosolsobe S."/>
            <person name="Rombauts S."/>
            <person name="Wilhelmsson P.K.I."/>
            <person name="Janitza P."/>
            <person name="Kern R."/>
            <person name="Heyl A."/>
            <person name="Rumpler F."/>
            <person name="Villalobos L.I.A.C."/>
            <person name="Clay J.M."/>
            <person name="Skokan R."/>
            <person name="Toyoda A."/>
            <person name="Suzuki Y."/>
            <person name="Kagoshima H."/>
            <person name="Schijlen E."/>
            <person name="Tajeshwar N."/>
            <person name="Catarino B."/>
            <person name="Hetherington A.J."/>
            <person name="Saltykova A."/>
            <person name="Bonnot C."/>
            <person name="Breuninger H."/>
            <person name="Symeonidi A."/>
            <person name="Radhakrishnan G.V."/>
            <person name="Van Nieuwerburgh F."/>
            <person name="Deforce D."/>
            <person name="Chang C."/>
            <person name="Karol K.G."/>
            <person name="Hedrich R."/>
            <person name="Ulvskov P."/>
            <person name="Glockner G."/>
            <person name="Delwiche C.F."/>
            <person name="Petrasek J."/>
            <person name="Van de Peer Y."/>
            <person name="Friml J."/>
            <person name="Beilby M."/>
            <person name="Dolan L."/>
            <person name="Kohara Y."/>
            <person name="Sugano S."/>
            <person name="Fujiyama A."/>
            <person name="Delaux P.-M."/>
            <person name="Quint M."/>
            <person name="TheiBen G."/>
            <person name="Hagemann M."/>
            <person name="Harholt J."/>
            <person name="Dunand C."/>
            <person name="Zachgo S."/>
            <person name="Langdale J."/>
            <person name="Maumus F."/>
            <person name="Straeten D.V.D."/>
            <person name="Gould S.B."/>
            <person name="Rensing S.A."/>
        </authorList>
    </citation>
    <scope>NUCLEOTIDE SEQUENCE [LARGE SCALE GENOMIC DNA]</scope>
    <source>
        <strain evidence="2 3">S276</strain>
    </source>
</reference>
<feature type="compositionally biased region" description="Gly residues" evidence="1">
    <location>
        <begin position="286"/>
        <end position="295"/>
    </location>
</feature>
<dbReference type="AlphaFoldDB" id="A0A388L176"/>
<feature type="region of interest" description="Disordered" evidence="1">
    <location>
        <begin position="273"/>
        <end position="295"/>
    </location>
</feature>
<proteinExistence type="predicted"/>
<name>A0A388L176_CHABU</name>
<protein>
    <submittedName>
        <fullName evidence="2">Uncharacterized protein</fullName>
    </submittedName>
</protein>
<keyword evidence="3" id="KW-1185">Reference proteome</keyword>
<evidence type="ECO:0000313" key="2">
    <source>
        <dbReference type="EMBL" id="GBG76076.1"/>
    </source>
</evidence>
<dbReference type="Gramene" id="GBG76076">
    <property type="protein sequence ID" value="GBG76076"/>
    <property type="gene ID" value="CBR_g21316"/>
</dbReference>
<organism evidence="2 3">
    <name type="scientific">Chara braunii</name>
    <name type="common">Braun's stonewort</name>
    <dbReference type="NCBI Taxonomy" id="69332"/>
    <lineage>
        <taxon>Eukaryota</taxon>
        <taxon>Viridiplantae</taxon>
        <taxon>Streptophyta</taxon>
        <taxon>Charophyceae</taxon>
        <taxon>Charales</taxon>
        <taxon>Characeae</taxon>
        <taxon>Chara</taxon>
    </lineage>
</organism>